<dbReference type="Pfam" id="PF01847">
    <property type="entry name" value="VHL"/>
    <property type="match status" value="1"/>
</dbReference>
<dbReference type="FunFam" id="2.60.40.780:FF:000001">
    <property type="entry name" value="von Hippel-Lindau disease tumor suppressor"/>
    <property type="match status" value="1"/>
</dbReference>
<dbReference type="InterPro" id="IPR022772">
    <property type="entry name" value="VHL_tumour_suppress_b/a_dom"/>
</dbReference>
<feature type="region of interest" description="Disordered" evidence="2">
    <location>
        <begin position="460"/>
        <end position="483"/>
    </location>
</feature>
<comment type="similarity">
    <text evidence="1">Belongs to the VHL family.</text>
</comment>
<dbReference type="InterPro" id="IPR024053">
    <property type="entry name" value="VHL_beta_dom"/>
</dbReference>
<accession>A0AAV7X5A2</accession>
<name>A0AAV7X5A2_9NEOP</name>
<evidence type="ECO:0000256" key="1">
    <source>
        <dbReference type="ARBA" id="ARBA00010057"/>
    </source>
</evidence>
<evidence type="ECO:0000313" key="5">
    <source>
        <dbReference type="EMBL" id="KAJ1519592.1"/>
    </source>
</evidence>
<comment type="caution">
    <text evidence="5">The sequence shown here is derived from an EMBL/GenBank/DDBJ whole genome shotgun (WGS) entry which is preliminary data.</text>
</comment>
<proteinExistence type="inferred from homology"/>
<evidence type="ECO:0000256" key="2">
    <source>
        <dbReference type="SAM" id="MobiDB-lite"/>
    </source>
</evidence>
<gene>
    <name evidence="5" type="ORF">ONE63_004867</name>
</gene>
<dbReference type="EMBL" id="JAPTSV010000016">
    <property type="protein sequence ID" value="KAJ1519592.1"/>
    <property type="molecule type" value="Genomic_DNA"/>
</dbReference>
<dbReference type="Proteomes" id="UP001075354">
    <property type="component" value="Chromosome 16"/>
</dbReference>
<evidence type="ECO:0000256" key="3">
    <source>
        <dbReference type="SAM" id="SignalP"/>
    </source>
</evidence>
<feature type="domain" description="von Hippel-Lindau disease tumour suppressor beta" evidence="4">
    <location>
        <begin position="72"/>
        <end position="140"/>
    </location>
</feature>
<dbReference type="CDD" id="cd05468">
    <property type="entry name" value="pVHL"/>
    <property type="match status" value="1"/>
</dbReference>
<evidence type="ECO:0000259" key="4">
    <source>
        <dbReference type="Pfam" id="PF01847"/>
    </source>
</evidence>
<dbReference type="Gene3D" id="2.60.40.780">
    <property type="entry name" value="von Hippel-Lindau disease tumour suppressor, beta domain"/>
    <property type="match status" value="1"/>
</dbReference>
<dbReference type="InterPro" id="IPR036208">
    <property type="entry name" value="VHL_sf"/>
</dbReference>
<protein>
    <recommendedName>
        <fullName evidence="4">von Hippel-Lindau disease tumour suppressor beta domain-containing protein</fullName>
    </recommendedName>
</protein>
<keyword evidence="3" id="KW-0732">Signal</keyword>
<feature type="chain" id="PRO_5043328183" description="von Hippel-Lindau disease tumour suppressor beta domain-containing protein" evidence="3">
    <location>
        <begin position="18"/>
        <end position="483"/>
    </location>
</feature>
<sequence>MSNVYLVLELLFRSSLCLDLSNVKIVRYLPAFRLMFADSSEFTMSFIYEYLPSGFQGPHNLLRSIPHPPERAYVRFVNATDVRVDVMWVDFNGRMKHYRTLGRNDYFDCDTFVDHIWVFKDTRTHDPMYVNHKEVFWPKTCRVHPTGHPMRQVVRIHRPVLPLLTLAARAVRNKMKNIVDPFFLEIPFPLQCLIVRLILEFWHSLPERQSSFLFPVKENLPDSIFKKDFDEFQCNIMFVGYRLSMHAKKLMEASKKLAGRGQSALIVRQMLKNIITFLGFELTYDFPEQYSRKLAPTIWKQMIFLRIHSDNLKLGVVHPVNDTFLPGYNASYSNLRNLPMRRLSLMIEEQKNSVHHYHWEQLNLLIGNLGGADSEKIKGDSEAYDIPELIPLSERQEWEWVTVRREQIMLYQNQEVLLLFLGLTSHLIRVTDKLENIFQVLCFCHYQLLGHHITEEEITDELDSKDSREACSSSQSGIKEVHS</sequence>
<keyword evidence="6" id="KW-1185">Reference proteome</keyword>
<dbReference type="SUPFAM" id="SSF49468">
    <property type="entry name" value="VHL"/>
    <property type="match status" value="1"/>
</dbReference>
<evidence type="ECO:0000313" key="6">
    <source>
        <dbReference type="Proteomes" id="UP001075354"/>
    </source>
</evidence>
<dbReference type="AlphaFoldDB" id="A0AAV7X5A2"/>
<organism evidence="5 6">
    <name type="scientific">Megalurothrips usitatus</name>
    <name type="common">bean blossom thrips</name>
    <dbReference type="NCBI Taxonomy" id="439358"/>
    <lineage>
        <taxon>Eukaryota</taxon>
        <taxon>Metazoa</taxon>
        <taxon>Ecdysozoa</taxon>
        <taxon>Arthropoda</taxon>
        <taxon>Hexapoda</taxon>
        <taxon>Insecta</taxon>
        <taxon>Pterygota</taxon>
        <taxon>Neoptera</taxon>
        <taxon>Paraneoptera</taxon>
        <taxon>Thysanoptera</taxon>
        <taxon>Terebrantia</taxon>
        <taxon>Thripoidea</taxon>
        <taxon>Thripidae</taxon>
        <taxon>Megalurothrips</taxon>
    </lineage>
</organism>
<dbReference type="InterPro" id="IPR037140">
    <property type="entry name" value="VHL_beta_dom_sf"/>
</dbReference>
<reference evidence="5" key="1">
    <citation type="submission" date="2022-12" db="EMBL/GenBank/DDBJ databases">
        <title>Chromosome-level genome assembly of the bean flower thrips Megalurothrips usitatus.</title>
        <authorList>
            <person name="Ma L."/>
            <person name="Liu Q."/>
            <person name="Li H."/>
            <person name="Cai W."/>
        </authorList>
    </citation>
    <scope>NUCLEOTIDE SEQUENCE</scope>
    <source>
        <strain evidence="5">Cailab_2022a</strain>
    </source>
</reference>
<feature type="signal peptide" evidence="3">
    <location>
        <begin position="1"/>
        <end position="17"/>
    </location>
</feature>